<feature type="region of interest" description="Disordered" evidence="4">
    <location>
        <begin position="240"/>
        <end position="266"/>
    </location>
</feature>
<dbReference type="GO" id="GO:0080008">
    <property type="term" value="C:Cul4-RING E3 ubiquitin ligase complex"/>
    <property type="evidence" value="ECO:0007669"/>
    <property type="project" value="InterPro"/>
</dbReference>
<dbReference type="PROSITE" id="PS50082">
    <property type="entry name" value="WD_REPEATS_2"/>
    <property type="match status" value="1"/>
</dbReference>
<sequence length="762" mass="83603">METVQQRRCRDAPDTTLYQLAQAWCWGAVKSLPHNADAMRLDLTAEQVPLADPYLWRALGECLYAVGQRDAASVAYVVEVDVSGQQLSNQDATWLLWSLHALPARWPRALRLAYTGITAFGALEGASATDDIPEPPSVSRTHRGVHALVLDGCPLRSLGRAAPAHLFATVRVLHLANTAVQSMWTLADDLEHLGMPVQHLWLVPASAERQAPPMWPNARTVGTNAEPDVQQLIRRHRRGHLDTSLNGGADPRWNGPSTAERHGPSRDTSAAIVDNMLPLSHDTVGESLITAWSLLESYARRAPSPLLQEPLLDVFLAGRVRTLQTVDGRRLSHGHRVLHALCCERHAHDCSERMLQQHRVAETLSARETGAFGCIGPAAPLTWAHAFEAARVRQASTQPAAVLVFPAAGRARQFEYHPTIVGRLAVGTLDGTVELVNTHRLGVCLSRVSVSNAAASSSITSSQRPAHHHDVAVLGLCWLRGHPDYLLSGTDRGDIRLLRFSSDSAVRPSVAATYPEFRHLTSLHANATDQHLIVSGYRKSVPVYNIRTGQSVRTLHPCHDKHINVVKFAHTLPDVLATCSLDGGVALWDLRQPLPVYRVQMARGNVMLCFSGDDRRLLVSGEDNQVVQLETASGRRLHELIVRSGRATANYTRSYYLDASGDEYIISGSCEESKVRLFRAMNGKQLGEVEMDRVRAAMPIAPPLTLSSSGAGAYARPLQHAYVQSLRPNPHRPFSFSAVLAYYQVNVCSEVVEVDLMQPPPS</sequence>
<dbReference type="InterPro" id="IPR019775">
    <property type="entry name" value="WD40_repeat_CS"/>
</dbReference>
<protein>
    <submittedName>
        <fullName evidence="5">Uncharacterized protein</fullName>
    </submittedName>
</protein>
<reference evidence="5 6" key="1">
    <citation type="submission" date="2022-07" db="EMBL/GenBank/DDBJ databases">
        <title>Genome-wide signatures of adaptation to extreme environments.</title>
        <authorList>
            <person name="Cho C.H."/>
            <person name="Yoon H.S."/>
        </authorList>
    </citation>
    <scope>NUCLEOTIDE SEQUENCE [LARGE SCALE GENOMIC DNA]</scope>
    <source>
        <strain evidence="5 6">DBV 063 E5</strain>
    </source>
</reference>
<dbReference type="Proteomes" id="UP001301350">
    <property type="component" value="Unassembled WGS sequence"/>
</dbReference>
<evidence type="ECO:0000256" key="3">
    <source>
        <dbReference type="PROSITE-ProRule" id="PRU00221"/>
    </source>
</evidence>
<evidence type="ECO:0000313" key="6">
    <source>
        <dbReference type="Proteomes" id="UP001301350"/>
    </source>
</evidence>
<evidence type="ECO:0000256" key="4">
    <source>
        <dbReference type="SAM" id="MobiDB-lite"/>
    </source>
</evidence>
<keyword evidence="1 3" id="KW-0853">WD repeat</keyword>
<gene>
    <name evidence="5" type="ORF">CDCA_CDCA11G3269</name>
</gene>
<organism evidence="5 6">
    <name type="scientific">Cyanidium caldarium</name>
    <name type="common">Red alga</name>
    <dbReference type="NCBI Taxonomy" id="2771"/>
    <lineage>
        <taxon>Eukaryota</taxon>
        <taxon>Rhodophyta</taxon>
        <taxon>Bangiophyceae</taxon>
        <taxon>Cyanidiales</taxon>
        <taxon>Cyanidiaceae</taxon>
        <taxon>Cyanidium</taxon>
    </lineage>
</organism>
<dbReference type="SMART" id="SM00320">
    <property type="entry name" value="WD40"/>
    <property type="match status" value="2"/>
</dbReference>
<comment type="caution">
    <text evidence="5">The sequence shown here is derived from an EMBL/GenBank/DDBJ whole genome shotgun (WGS) entry which is preliminary data.</text>
</comment>
<evidence type="ECO:0000313" key="5">
    <source>
        <dbReference type="EMBL" id="KAK4537244.1"/>
    </source>
</evidence>
<dbReference type="PANTHER" id="PTHR47201:SF1">
    <property type="entry name" value="PROTEIN DWD HYPERSENSITIVE TO UV-B 1"/>
    <property type="match status" value="1"/>
</dbReference>
<dbReference type="SUPFAM" id="SSF50978">
    <property type="entry name" value="WD40 repeat-like"/>
    <property type="match status" value="1"/>
</dbReference>
<evidence type="ECO:0000256" key="1">
    <source>
        <dbReference type="ARBA" id="ARBA00022574"/>
    </source>
</evidence>
<dbReference type="InterPro" id="IPR046377">
    <property type="entry name" value="DHU1"/>
</dbReference>
<dbReference type="AlphaFoldDB" id="A0AAV9IYS7"/>
<dbReference type="InterPro" id="IPR001680">
    <property type="entry name" value="WD40_rpt"/>
</dbReference>
<name>A0AAV9IYS7_CYACA</name>
<dbReference type="InterPro" id="IPR036322">
    <property type="entry name" value="WD40_repeat_dom_sf"/>
</dbReference>
<keyword evidence="6" id="KW-1185">Reference proteome</keyword>
<dbReference type="PROSITE" id="PS00678">
    <property type="entry name" value="WD_REPEATS_1"/>
    <property type="match status" value="1"/>
</dbReference>
<dbReference type="PANTHER" id="PTHR47201">
    <property type="entry name" value="BNAC09G30780D PROTEIN"/>
    <property type="match status" value="1"/>
</dbReference>
<dbReference type="Gene3D" id="2.130.10.10">
    <property type="entry name" value="YVTN repeat-like/Quinoprotein amine dehydrogenase"/>
    <property type="match status" value="1"/>
</dbReference>
<accession>A0AAV9IYS7</accession>
<dbReference type="EMBL" id="JANCYW010000011">
    <property type="protein sequence ID" value="KAK4537244.1"/>
    <property type="molecule type" value="Genomic_DNA"/>
</dbReference>
<evidence type="ECO:0000256" key="2">
    <source>
        <dbReference type="ARBA" id="ARBA00022737"/>
    </source>
</evidence>
<keyword evidence="2" id="KW-0677">Repeat</keyword>
<proteinExistence type="predicted"/>
<feature type="repeat" description="WD" evidence="3">
    <location>
        <begin position="556"/>
        <end position="598"/>
    </location>
</feature>
<dbReference type="GO" id="GO:0071493">
    <property type="term" value="P:cellular response to UV-B"/>
    <property type="evidence" value="ECO:0007669"/>
    <property type="project" value="InterPro"/>
</dbReference>
<dbReference type="InterPro" id="IPR015943">
    <property type="entry name" value="WD40/YVTN_repeat-like_dom_sf"/>
</dbReference>